<comment type="similarity">
    <text evidence="3">Belongs to the UreF family.</text>
</comment>
<evidence type="ECO:0000256" key="2">
    <source>
        <dbReference type="ARBA" id="ARBA00023186"/>
    </source>
</evidence>
<dbReference type="PIRSF" id="PIRSF009467">
    <property type="entry name" value="Ureas_acces_UreF"/>
    <property type="match status" value="1"/>
</dbReference>
<comment type="subunit">
    <text evidence="3">UreD, UreF and UreG form a complex that acts as a GTP-hydrolysis-dependent molecular chaperone, activating the urease apoprotein by helping to assemble the nickel containing metallocenter of UreC. The UreE protein probably delivers the nickel.</text>
</comment>
<name>A0A7C1VYX6_9GAMM</name>
<dbReference type="GO" id="GO:0016151">
    <property type="term" value="F:nickel cation binding"/>
    <property type="evidence" value="ECO:0007669"/>
    <property type="project" value="UniProtKB-UniRule"/>
</dbReference>
<dbReference type="GO" id="GO:0005737">
    <property type="term" value="C:cytoplasm"/>
    <property type="evidence" value="ECO:0007669"/>
    <property type="project" value="UniProtKB-SubCell"/>
</dbReference>
<keyword evidence="1 3" id="KW-0996">Nickel insertion</keyword>
<dbReference type="HAMAP" id="MF_01385">
    <property type="entry name" value="UreF"/>
    <property type="match status" value="1"/>
</dbReference>
<dbReference type="PANTHER" id="PTHR33620:SF1">
    <property type="entry name" value="UREASE ACCESSORY PROTEIN F"/>
    <property type="match status" value="1"/>
</dbReference>
<comment type="function">
    <text evidence="3">Required for maturation of urease via the functional incorporation of the urease nickel metallocenter.</text>
</comment>
<keyword evidence="3" id="KW-0963">Cytoplasm</keyword>
<evidence type="ECO:0000256" key="1">
    <source>
        <dbReference type="ARBA" id="ARBA00022988"/>
    </source>
</evidence>
<evidence type="ECO:0000313" key="4">
    <source>
        <dbReference type="EMBL" id="HEC75619.1"/>
    </source>
</evidence>
<organism evidence="4">
    <name type="scientific">Methylophaga aminisulfidivorans</name>
    <dbReference type="NCBI Taxonomy" id="230105"/>
    <lineage>
        <taxon>Bacteria</taxon>
        <taxon>Pseudomonadati</taxon>
        <taxon>Pseudomonadota</taxon>
        <taxon>Gammaproteobacteria</taxon>
        <taxon>Thiotrichales</taxon>
        <taxon>Piscirickettsiaceae</taxon>
        <taxon>Methylophaga</taxon>
    </lineage>
</organism>
<dbReference type="EMBL" id="DRHY01000352">
    <property type="protein sequence ID" value="HEC75619.1"/>
    <property type="molecule type" value="Genomic_DNA"/>
</dbReference>
<comment type="caution">
    <text evidence="4">The sequence shown here is derived from an EMBL/GenBank/DDBJ whole genome shotgun (WGS) entry which is preliminary data.</text>
</comment>
<dbReference type="AlphaFoldDB" id="A0A7C1VYX6"/>
<dbReference type="Proteomes" id="UP000886384">
    <property type="component" value="Unassembled WGS sequence"/>
</dbReference>
<evidence type="ECO:0000256" key="3">
    <source>
        <dbReference type="HAMAP-Rule" id="MF_01385"/>
    </source>
</evidence>
<gene>
    <name evidence="3" type="primary">ureF</name>
    <name evidence="4" type="ORF">ENI26_14820</name>
</gene>
<dbReference type="Gene3D" id="1.10.4190.10">
    <property type="entry name" value="Urease accessory protein UreF"/>
    <property type="match status" value="1"/>
</dbReference>
<dbReference type="PANTHER" id="PTHR33620">
    <property type="entry name" value="UREASE ACCESSORY PROTEIN F"/>
    <property type="match status" value="1"/>
</dbReference>
<dbReference type="Pfam" id="PF01730">
    <property type="entry name" value="UreF"/>
    <property type="match status" value="1"/>
</dbReference>
<protein>
    <recommendedName>
        <fullName evidence="3">Urease accessory protein UreF</fullName>
    </recommendedName>
</protein>
<dbReference type="InterPro" id="IPR038277">
    <property type="entry name" value="UreF_sf"/>
</dbReference>
<keyword evidence="2 3" id="KW-0143">Chaperone</keyword>
<accession>A0A7C1VYX6</accession>
<comment type="subcellular location">
    <subcellularLocation>
        <location evidence="3">Cytoplasm</location>
    </subcellularLocation>
</comment>
<reference evidence="4" key="1">
    <citation type="journal article" date="2020" name="mSystems">
        <title>Genome- and Community-Level Interaction Insights into Carbon Utilization and Element Cycling Functions of Hydrothermarchaeota in Hydrothermal Sediment.</title>
        <authorList>
            <person name="Zhou Z."/>
            <person name="Liu Y."/>
            <person name="Xu W."/>
            <person name="Pan J."/>
            <person name="Luo Z.H."/>
            <person name="Li M."/>
        </authorList>
    </citation>
    <scope>NUCLEOTIDE SEQUENCE [LARGE SCALE GENOMIC DNA]</scope>
    <source>
        <strain evidence="4">HyVt-380</strain>
    </source>
</reference>
<dbReference type="InterPro" id="IPR002639">
    <property type="entry name" value="UreF"/>
</dbReference>
<sequence>MNMSSAAFSRLLQLASPALPIGAYSYSQGFEWAIESGDVKDKDSAEAWISAVLETYYAQFELPLLKRLYAAWQQADLQKLQQWDAIYKAGRDSAETWAESRQMGYSLLRLQNELSTWSSTHEQLLQQLVEPSFPTVYAACADNWQISLQEMLHVYAWSWLENQVSASMKAVPLGQVAGQKILMNVSERIPNLIQQAIACEDDDMSNFCPSLTSASCKHETQYSRLFRS</sequence>
<proteinExistence type="inferred from homology"/>